<dbReference type="GO" id="GO:0008616">
    <property type="term" value="P:tRNA queuosine(34) biosynthetic process"/>
    <property type="evidence" value="ECO:0007669"/>
    <property type="project" value="UniProtKB-KW"/>
</dbReference>
<keyword evidence="8" id="KW-0411">Iron-sulfur</keyword>
<name>F0F5H9_9BACT</name>
<evidence type="ECO:0000259" key="10">
    <source>
        <dbReference type="PROSITE" id="PS51379"/>
    </source>
</evidence>
<keyword evidence="3" id="KW-0819">tRNA processing</keyword>
<dbReference type="InterPro" id="IPR017896">
    <property type="entry name" value="4Fe4S_Fe-S-bd"/>
</dbReference>
<dbReference type="EMBL" id="AEWX01000013">
    <property type="protein sequence ID" value="EGC20598.1"/>
    <property type="molecule type" value="Genomic_DNA"/>
</dbReference>
<organism evidence="11 12">
    <name type="scientific">Prevotella multiformis DSM 16608</name>
    <dbReference type="NCBI Taxonomy" id="888743"/>
    <lineage>
        <taxon>Bacteria</taxon>
        <taxon>Pseudomonadati</taxon>
        <taxon>Bacteroidota</taxon>
        <taxon>Bacteroidia</taxon>
        <taxon>Bacteroidales</taxon>
        <taxon>Prevotellaceae</taxon>
        <taxon>Prevotella</taxon>
    </lineage>
</organism>
<keyword evidence="7" id="KW-0408">Iron</keyword>
<keyword evidence="4" id="KW-0479">Metal-binding</keyword>
<dbReference type="eggNOG" id="COG1600">
    <property type="taxonomic scope" value="Bacteria"/>
</dbReference>
<dbReference type="Pfam" id="PF13484">
    <property type="entry name" value="Fer4_16"/>
    <property type="match status" value="1"/>
</dbReference>
<dbReference type="Gene3D" id="3.30.70.20">
    <property type="match status" value="1"/>
</dbReference>
<dbReference type="PANTHER" id="PTHR30002">
    <property type="entry name" value="EPOXYQUEUOSINE REDUCTASE"/>
    <property type="match status" value="1"/>
</dbReference>
<keyword evidence="6" id="KW-0560">Oxidoreductase</keyword>
<feature type="region of interest" description="Disordered" evidence="9">
    <location>
        <begin position="164"/>
        <end position="190"/>
    </location>
</feature>
<dbReference type="PROSITE" id="PS51379">
    <property type="entry name" value="4FE4S_FER_2"/>
    <property type="match status" value="1"/>
</dbReference>
<feature type="compositionally biased region" description="Polar residues" evidence="9">
    <location>
        <begin position="172"/>
        <end position="185"/>
    </location>
</feature>
<dbReference type="STRING" id="888743.HMPREF9141_0845"/>
<evidence type="ECO:0000256" key="1">
    <source>
        <dbReference type="ARBA" id="ARBA00022485"/>
    </source>
</evidence>
<dbReference type="InterPro" id="IPR004453">
    <property type="entry name" value="QueG"/>
</dbReference>
<dbReference type="GO" id="GO:0052693">
    <property type="term" value="F:epoxyqueuosine reductase activity"/>
    <property type="evidence" value="ECO:0007669"/>
    <property type="project" value="TreeGrafter"/>
</dbReference>
<dbReference type="InterPro" id="IPR017900">
    <property type="entry name" value="4Fe4S_Fe_S_CS"/>
</dbReference>
<evidence type="ECO:0000256" key="4">
    <source>
        <dbReference type="ARBA" id="ARBA00022723"/>
    </source>
</evidence>
<keyword evidence="12" id="KW-1185">Reference proteome</keyword>
<keyword evidence="5" id="KW-0671">Queuosine biosynthesis</keyword>
<gene>
    <name evidence="11" type="ORF">HMPREF9141_0845</name>
</gene>
<keyword evidence="2" id="KW-0963">Cytoplasm</keyword>
<proteinExistence type="predicted"/>
<protein>
    <submittedName>
        <fullName evidence="11">Putative iron-sulfur cluster-binding protein</fullName>
    </submittedName>
</protein>
<dbReference type="RefSeq" id="WP_007368378.1">
    <property type="nucleotide sequence ID" value="NZ_GL872283.1"/>
</dbReference>
<dbReference type="Pfam" id="PF08331">
    <property type="entry name" value="QueG_DUF1730"/>
    <property type="match status" value="1"/>
</dbReference>
<evidence type="ECO:0000313" key="12">
    <source>
        <dbReference type="Proteomes" id="UP000005697"/>
    </source>
</evidence>
<evidence type="ECO:0000256" key="2">
    <source>
        <dbReference type="ARBA" id="ARBA00022490"/>
    </source>
</evidence>
<dbReference type="PANTHER" id="PTHR30002:SF4">
    <property type="entry name" value="EPOXYQUEUOSINE REDUCTASE"/>
    <property type="match status" value="1"/>
</dbReference>
<dbReference type="GO" id="GO:0046872">
    <property type="term" value="F:metal ion binding"/>
    <property type="evidence" value="ECO:0007669"/>
    <property type="project" value="UniProtKB-KW"/>
</dbReference>
<sequence length="377" mass="42318">MTAKTYPASLPGKADHIPVLRAVSIKSLARSFGFSACGIAKADAVEESIARRYRRWLENGEEASMSYMANYLEKRLDPRLLVPGVRSIVSLALNYAPSQLLPKGEYQFAAYALGKDYHDLMKERMRQLAGKIKELHPLLPFLPRKEAHATFPPSQQGILPIRRQAMPASSAEDPSQTSRPCTASSPPAPQREPGWGCFCDTAPVLERYWAQKAGLGWVGRNHQLIIPHAGSMFFLGEIFLPFEVDVYDESMPDRCGKCHRCVDACPTRAIVPGEDFHASRCLSYQLIENRGELSEEAKAAMGDTIYGCDRCQTACPWNRFATPSTEPELQPKPELLSMSKEKWHRLTVEDYRRLFKGSAVKRAKFDGLKRNIQAKEQ</sequence>
<evidence type="ECO:0000256" key="8">
    <source>
        <dbReference type="ARBA" id="ARBA00023014"/>
    </source>
</evidence>
<evidence type="ECO:0000256" key="7">
    <source>
        <dbReference type="ARBA" id="ARBA00023004"/>
    </source>
</evidence>
<dbReference type="AlphaFoldDB" id="F0F5H9"/>
<comment type="caution">
    <text evidence="11">The sequence shown here is derived from an EMBL/GenBank/DDBJ whole genome shotgun (WGS) entry which is preliminary data.</text>
</comment>
<feature type="domain" description="4Fe-4S ferredoxin-type" evidence="10">
    <location>
        <begin position="242"/>
        <end position="275"/>
    </location>
</feature>
<evidence type="ECO:0000256" key="3">
    <source>
        <dbReference type="ARBA" id="ARBA00022694"/>
    </source>
</evidence>
<dbReference type="HOGENOM" id="CLU_030790_0_0_10"/>
<dbReference type="PROSITE" id="PS00198">
    <property type="entry name" value="4FE4S_FER_1"/>
    <property type="match status" value="1"/>
</dbReference>
<evidence type="ECO:0000256" key="9">
    <source>
        <dbReference type="SAM" id="MobiDB-lite"/>
    </source>
</evidence>
<dbReference type="InterPro" id="IPR013542">
    <property type="entry name" value="QueG_DUF1730"/>
</dbReference>
<keyword evidence="1" id="KW-0004">4Fe-4S</keyword>
<evidence type="ECO:0000313" key="11">
    <source>
        <dbReference type="EMBL" id="EGC20598.1"/>
    </source>
</evidence>
<dbReference type="Proteomes" id="UP000005697">
    <property type="component" value="Unassembled WGS sequence"/>
</dbReference>
<evidence type="ECO:0000256" key="5">
    <source>
        <dbReference type="ARBA" id="ARBA00022785"/>
    </source>
</evidence>
<reference evidence="11 12" key="1">
    <citation type="submission" date="2011-01" db="EMBL/GenBank/DDBJ databases">
        <authorList>
            <person name="Muzny D."/>
            <person name="Qin X."/>
            <person name="Deng J."/>
            <person name="Jiang H."/>
            <person name="Liu Y."/>
            <person name="Qu J."/>
            <person name="Song X.-Z."/>
            <person name="Zhang L."/>
            <person name="Thornton R."/>
            <person name="Coyle M."/>
            <person name="Francisco L."/>
            <person name="Jackson L."/>
            <person name="Javaid M."/>
            <person name="Korchina V."/>
            <person name="Kovar C."/>
            <person name="Mata R."/>
            <person name="Mathew T."/>
            <person name="Ngo R."/>
            <person name="Nguyen L."/>
            <person name="Nguyen N."/>
            <person name="Okwuonu G."/>
            <person name="Ongeri F."/>
            <person name="Pham C."/>
            <person name="Simmons D."/>
            <person name="Wilczek-Boney K."/>
            <person name="Hale W."/>
            <person name="Jakkamsetti A."/>
            <person name="Pham P."/>
            <person name="Ruth R."/>
            <person name="San Lucas F."/>
            <person name="Warren J."/>
            <person name="Zhang J."/>
            <person name="Zhao Z."/>
            <person name="Zhou C."/>
            <person name="Zhu D."/>
            <person name="Lee S."/>
            <person name="Bess C."/>
            <person name="Blankenburg K."/>
            <person name="Forbes L."/>
            <person name="Fu Q."/>
            <person name="Gubbala S."/>
            <person name="Hirani K."/>
            <person name="Jayaseelan J.C."/>
            <person name="Lara F."/>
            <person name="Munidasa M."/>
            <person name="Palculict T."/>
            <person name="Patil S."/>
            <person name="Pu L.-L."/>
            <person name="Saada N."/>
            <person name="Tang L."/>
            <person name="Weissenberger G."/>
            <person name="Zhu Y."/>
            <person name="Hemphill L."/>
            <person name="Shang Y."/>
            <person name="Youmans B."/>
            <person name="Ayvaz T."/>
            <person name="Ross M."/>
            <person name="Santibanez J."/>
            <person name="Aqrawi P."/>
            <person name="Gross S."/>
            <person name="Joshi V."/>
            <person name="Fowler G."/>
            <person name="Nazareth L."/>
            <person name="Reid J."/>
            <person name="Worley K."/>
            <person name="Petrosino J."/>
            <person name="Highlander S."/>
            <person name="Gibbs R."/>
        </authorList>
    </citation>
    <scope>NUCLEOTIDE SEQUENCE [LARGE SCALE GENOMIC DNA]</scope>
    <source>
        <strain evidence="11 12">DSM 16608</strain>
    </source>
</reference>
<accession>F0F5H9</accession>
<dbReference type="GO" id="GO:0051539">
    <property type="term" value="F:4 iron, 4 sulfur cluster binding"/>
    <property type="evidence" value="ECO:0007669"/>
    <property type="project" value="UniProtKB-KW"/>
</dbReference>
<evidence type="ECO:0000256" key="6">
    <source>
        <dbReference type="ARBA" id="ARBA00023002"/>
    </source>
</evidence>
<dbReference type="SUPFAM" id="SSF46548">
    <property type="entry name" value="alpha-helical ferredoxin"/>
    <property type="match status" value="1"/>
</dbReference>